<name>Q0UI27_PHANO</name>
<dbReference type="GeneID" id="5975795"/>
<dbReference type="PANTHER" id="PTHR10281">
    <property type="entry name" value="MEMBRANE-ASSOCIATED PROGESTERONE RECEPTOR COMPONENT-RELATED"/>
    <property type="match status" value="1"/>
</dbReference>
<proteinExistence type="inferred from homology"/>
<dbReference type="eggNOG" id="KOG1110">
    <property type="taxonomic scope" value="Eukaryota"/>
</dbReference>
<dbReference type="InterPro" id="IPR001199">
    <property type="entry name" value="Cyt_B5-like_heme/steroid-bd"/>
</dbReference>
<dbReference type="FunFam" id="3.10.120.10:FF:000003">
    <property type="entry name" value="membrane-associated progesterone receptor component 1"/>
    <property type="match status" value="1"/>
</dbReference>
<feature type="region of interest" description="Disordered" evidence="2">
    <location>
        <begin position="38"/>
        <end position="59"/>
    </location>
</feature>
<dbReference type="GO" id="GO:0020037">
    <property type="term" value="F:heme binding"/>
    <property type="evidence" value="ECO:0007669"/>
    <property type="project" value="UniProtKB-ARBA"/>
</dbReference>
<evidence type="ECO:0000313" key="5">
    <source>
        <dbReference type="Proteomes" id="UP000001055"/>
    </source>
</evidence>
<feature type="domain" description="Cytochrome b5 heme-binding" evidence="3">
    <location>
        <begin position="62"/>
        <end position="157"/>
    </location>
</feature>
<accession>Q0UI27</accession>
<evidence type="ECO:0000256" key="2">
    <source>
        <dbReference type="SAM" id="MobiDB-lite"/>
    </source>
</evidence>
<dbReference type="VEuPathDB" id="FungiDB:JI435_085870"/>
<dbReference type="HOGENOM" id="CLU_042860_3_2_1"/>
<dbReference type="SUPFAM" id="SSF55856">
    <property type="entry name" value="Cytochrome b5-like heme/steroid binding domain"/>
    <property type="match status" value="1"/>
</dbReference>
<evidence type="ECO:0000256" key="1">
    <source>
        <dbReference type="ARBA" id="ARBA00038357"/>
    </source>
</evidence>
<evidence type="ECO:0000313" key="4">
    <source>
        <dbReference type="EMBL" id="EAT83755.2"/>
    </source>
</evidence>
<feature type="compositionally biased region" description="Basic and acidic residues" evidence="2">
    <location>
        <begin position="39"/>
        <end position="48"/>
    </location>
</feature>
<dbReference type="Proteomes" id="UP000001055">
    <property type="component" value="Unassembled WGS sequence"/>
</dbReference>
<dbReference type="KEGG" id="pno:SNOG_08587"/>
<dbReference type="InterPro" id="IPR050577">
    <property type="entry name" value="MAPR/NEUFC/NENF-like"/>
</dbReference>
<protein>
    <recommendedName>
        <fullName evidence="3">Cytochrome b5 heme-binding domain-containing protein</fullName>
    </recommendedName>
</protein>
<dbReference type="PANTHER" id="PTHR10281:SF115">
    <property type="entry name" value="BINDING PROTEIN, PUTATIVE (AFU_ORTHOLOGUE AFUA_4G06240)-RELATED"/>
    <property type="match status" value="1"/>
</dbReference>
<reference evidence="5" key="1">
    <citation type="journal article" date="2007" name="Plant Cell">
        <title>Dothideomycete-plant interactions illuminated by genome sequencing and EST analysis of the wheat pathogen Stagonospora nodorum.</title>
        <authorList>
            <person name="Hane J.K."/>
            <person name="Lowe R.G."/>
            <person name="Solomon P.S."/>
            <person name="Tan K.C."/>
            <person name="Schoch C.L."/>
            <person name="Spatafora J.W."/>
            <person name="Crous P.W."/>
            <person name="Kodira C."/>
            <person name="Birren B.W."/>
            <person name="Galagan J.E."/>
            <person name="Torriani S.F."/>
            <person name="McDonald B.A."/>
            <person name="Oliver R.P."/>
        </authorList>
    </citation>
    <scope>NUCLEOTIDE SEQUENCE [LARGE SCALE GENOMIC DNA]</scope>
    <source>
        <strain evidence="5">SN15 / ATCC MYA-4574 / FGSC 10173</strain>
    </source>
</reference>
<dbReference type="InParanoid" id="Q0UI27"/>
<dbReference type="RefSeq" id="XP_001798896.1">
    <property type="nucleotide sequence ID" value="XM_001798844.1"/>
</dbReference>
<dbReference type="GO" id="GO:0005783">
    <property type="term" value="C:endoplasmic reticulum"/>
    <property type="evidence" value="ECO:0000318"/>
    <property type="project" value="GO_Central"/>
</dbReference>
<dbReference type="GO" id="GO:0012505">
    <property type="term" value="C:endomembrane system"/>
    <property type="evidence" value="ECO:0000318"/>
    <property type="project" value="GO_Central"/>
</dbReference>
<dbReference type="SMART" id="SM01117">
    <property type="entry name" value="Cyt-b5"/>
    <property type="match status" value="1"/>
</dbReference>
<dbReference type="InterPro" id="IPR036400">
    <property type="entry name" value="Cyt_B5-like_heme/steroid_sf"/>
</dbReference>
<sequence>MAQVAPLTEASVATSRLNPKQLSSFTSTIIARVMSDATEQPKKERFAPKEPVTLQPPKDDIIDRDHLAKCDGTNEGYPTLVAIKADVFDVSGKETYAPGKGYHVFAGKEPNKALGLSSLKPEDCISDFSTLSDKEKQTLHDWHTFFSKRYNIVGRLQSEGAANL</sequence>
<dbReference type="Gene3D" id="3.10.120.10">
    <property type="entry name" value="Cytochrome b5-like heme/steroid binding domain"/>
    <property type="match status" value="1"/>
</dbReference>
<comment type="similarity">
    <text evidence="1">Belongs to the cytochrome b5 family. MAPR subfamily.</text>
</comment>
<dbReference type="STRING" id="321614.Q0UI27"/>
<organism evidence="4 5">
    <name type="scientific">Phaeosphaeria nodorum (strain SN15 / ATCC MYA-4574 / FGSC 10173)</name>
    <name type="common">Glume blotch fungus</name>
    <name type="synonym">Parastagonospora nodorum</name>
    <dbReference type="NCBI Taxonomy" id="321614"/>
    <lineage>
        <taxon>Eukaryota</taxon>
        <taxon>Fungi</taxon>
        <taxon>Dikarya</taxon>
        <taxon>Ascomycota</taxon>
        <taxon>Pezizomycotina</taxon>
        <taxon>Dothideomycetes</taxon>
        <taxon>Pleosporomycetidae</taxon>
        <taxon>Pleosporales</taxon>
        <taxon>Pleosporineae</taxon>
        <taxon>Phaeosphaeriaceae</taxon>
        <taxon>Parastagonospora</taxon>
    </lineage>
</organism>
<dbReference type="AlphaFoldDB" id="Q0UI27"/>
<evidence type="ECO:0000259" key="3">
    <source>
        <dbReference type="SMART" id="SM01117"/>
    </source>
</evidence>
<dbReference type="GO" id="GO:0016020">
    <property type="term" value="C:membrane"/>
    <property type="evidence" value="ECO:0000318"/>
    <property type="project" value="GO_Central"/>
</dbReference>
<gene>
    <name evidence="4" type="ORF">SNOG_08587</name>
</gene>
<dbReference type="EMBL" id="CH445337">
    <property type="protein sequence ID" value="EAT83755.2"/>
    <property type="molecule type" value="Genomic_DNA"/>
</dbReference>